<dbReference type="InterPro" id="IPR013035">
    <property type="entry name" value="PEP_carboxykinase_C"/>
</dbReference>
<keyword evidence="6 10" id="KW-0210">Decarboxylase</keyword>
<dbReference type="PANTHER" id="PTHR30031:SF0">
    <property type="entry name" value="PHOSPHOENOLPYRUVATE CARBOXYKINASE (ATP)"/>
    <property type="match status" value="1"/>
</dbReference>
<proteinExistence type="inferred from homology"/>
<accession>A0A934KGN5</accession>
<feature type="binding site" evidence="10">
    <location>
        <position position="57"/>
    </location>
    <ligand>
        <name>substrate</name>
    </ligand>
</feature>
<feature type="binding site" evidence="10">
    <location>
        <position position="320"/>
    </location>
    <ligand>
        <name>ATP</name>
        <dbReference type="ChEBI" id="CHEBI:30616"/>
    </ligand>
</feature>
<feature type="binding site" evidence="10">
    <location>
        <position position="320"/>
    </location>
    <ligand>
        <name>substrate</name>
    </ligand>
</feature>
<comment type="caution">
    <text evidence="11">The sequence shown here is derived from an EMBL/GenBank/DDBJ whole genome shotgun (WGS) entry which is preliminary data.</text>
</comment>
<dbReference type="Pfam" id="PF01293">
    <property type="entry name" value="PEPCK_ATP"/>
    <property type="match status" value="1"/>
</dbReference>
<dbReference type="GO" id="GO:0005829">
    <property type="term" value="C:cytosol"/>
    <property type="evidence" value="ECO:0007669"/>
    <property type="project" value="TreeGrafter"/>
</dbReference>
<dbReference type="GO" id="GO:0046872">
    <property type="term" value="F:metal ion binding"/>
    <property type="evidence" value="ECO:0007669"/>
    <property type="project" value="UniProtKB-KW"/>
</dbReference>
<evidence type="ECO:0000256" key="9">
    <source>
        <dbReference type="ARBA" id="ARBA00047371"/>
    </source>
</evidence>
<dbReference type="PANTHER" id="PTHR30031">
    <property type="entry name" value="PHOSPHOENOLPYRUVATE CARBOXYKINASE ATP"/>
    <property type="match status" value="1"/>
</dbReference>
<dbReference type="Gene3D" id="3.90.228.20">
    <property type="match status" value="1"/>
</dbReference>
<feature type="binding site" evidence="10">
    <location>
        <position position="198"/>
    </location>
    <ligand>
        <name>substrate</name>
    </ligand>
</feature>
<dbReference type="SUPFAM" id="SSF53795">
    <property type="entry name" value="PEP carboxykinase-like"/>
    <property type="match status" value="1"/>
</dbReference>
<dbReference type="Gene3D" id="3.40.449.10">
    <property type="entry name" value="Phosphoenolpyruvate Carboxykinase, domain 1"/>
    <property type="match status" value="1"/>
</dbReference>
<evidence type="ECO:0000256" key="1">
    <source>
        <dbReference type="ARBA" id="ARBA00004742"/>
    </source>
</evidence>
<dbReference type="PIRSF" id="PIRSF006294">
    <property type="entry name" value="PEP_crbxkin"/>
    <property type="match status" value="1"/>
</dbReference>
<keyword evidence="10" id="KW-0464">Manganese</keyword>
<dbReference type="GO" id="GO:0004612">
    <property type="term" value="F:phosphoenolpyruvate carboxykinase (ATP) activity"/>
    <property type="evidence" value="ECO:0007669"/>
    <property type="project" value="UniProtKB-UniRule"/>
</dbReference>
<dbReference type="GO" id="GO:0005524">
    <property type="term" value="F:ATP binding"/>
    <property type="evidence" value="ECO:0007669"/>
    <property type="project" value="UniProtKB-UniRule"/>
</dbReference>
<comment type="pathway">
    <text evidence="1 10">Carbohydrate biosynthesis; gluconeogenesis.</text>
</comment>
<feature type="binding site" evidence="10">
    <location>
        <position position="192"/>
    </location>
    <ligand>
        <name>substrate</name>
    </ligand>
</feature>
<feature type="binding site" evidence="10">
    <location>
        <position position="198"/>
    </location>
    <ligand>
        <name>ATP</name>
        <dbReference type="ChEBI" id="CHEBI:30616"/>
    </ligand>
</feature>
<evidence type="ECO:0000256" key="3">
    <source>
        <dbReference type="ARBA" id="ARBA00012363"/>
    </source>
</evidence>
<keyword evidence="10" id="KW-0479">Metal-binding</keyword>
<evidence type="ECO:0000256" key="2">
    <source>
        <dbReference type="ARBA" id="ARBA00006052"/>
    </source>
</evidence>
<feature type="binding site" evidence="10">
    <location>
        <position position="254"/>
    </location>
    <ligand>
        <name>Mn(2+)</name>
        <dbReference type="ChEBI" id="CHEBI:29035"/>
    </ligand>
</feature>
<comment type="cofactor">
    <cofactor evidence="10">
        <name>Mn(2+)</name>
        <dbReference type="ChEBI" id="CHEBI:29035"/>
    </cofactor>
    <text evidence="10">Binds 1 Mn(2+) ion per subunit.</text>
</comment>
<feature type="binding site" evidence="10">
    <location>
        <position position="445"/>
    </location>
    <ligand>
        <name>ATP</name>
        <dbReference type="ChEBI" id="CHEBI:30616"/>
    </ligand>
</feature>
<dbReference type="RefSeq" id="WP_338177108.1">
    <property type="nucleotide sequence ID" value="NZ_JAEKNQ010000020.1"/>
</dbReference>
<evidence type="ECO:0000256" key="8">
    <source>
        <dbReference type="ARBA" id="ARBA00023239"/>
    </source>
</evidence>
<dbReference type="GO" id="GO:0006094">
    <property type="term" value="P:gluconeogenesis"/>
    <property type="evidence" value="ECO:0007669"/>
    <property type="project" value="UniProtKB-UniRule"/>
</dbReference>
<dbReference type="SUPFAM" id="SSF68923">
    <property type="entry name" value="PEP carboxykinase N-terminal domain"/>
    <property type="match status" value="1"/>
</dbReference>
<feature type="binding site" evidence="10">
    <location>
        <position position="217"/>
    </location>
    <ligand>
        <name>Mn(2+)</name>
        <dbReference type="ChEBI" id="CHEBI:29035"/>
    </ligand>
</feature>
<dbReference type="CDD" id="cd00484">
    <property type="entry name" value="PEPCK_ATP"/>
    <property type="match status" value="1"/>
</dbReference>
<organism evidence="11 12">
    <name type="scientific">Candidatus Dormiibacter inghamiae</name>
    <dbReference type="NCBI Taxonomy" id="3127013"/>
    <lineage>
        <taxon>Bacteria</taxon>
        <taxon>Bacillati</taxon>
        <taxon>Candidatus Dormiibacterota</taxon>
        <taxon>Candidatus Dormibacteria</taxon>
        <taxon>Candidatus Dormibacterales</taxon>
        <taxon>Candidatus Dormibacteraceae</taxon>
        <taxon>Candidatus Dormiibacter</taxon>
    </lineage>
</organism>
<evidence type="ECO:0000256" key="5">
    <source>
        <dbReference type="ARBA" id="ARBA00022741"/>
    </source>
</evidence>
<feature type="binding site" evidence="10">
    <location>
        <position position="217"/>
    </location>
    <ligand>
        <name>ATP</name>
        <dbReference type="ChEBI" id="CHEBI:30616"/>
    </ligand>
</feature>
<dbReference type="NCBIfam" id="NF006821">
    <property type="entry name" value="PRK09344.1-3"/>
    <property type="match status" value="1"/>
</dbReference>
<dbReference type="InterPro" id="IPR001272">
    <property type="entry name" value="PEP_carboxykinase_ATP"/>
</dbReference>
<dbReference type="PROSITE" id="PS00532">
    <property type="entry name" value="PEPCK_ATP"/>
    <property type="match status" value="1"/>
</dbReference>
<keyword evidence="10" id="KW-0963">Cytoplasm</keyword>
<comment type="catalytic activity">
    <reaction evidence="9 10">
        <text>oxaloacetate + ATP = phosphoenolpyruvate + ADP + CO2</text>
        <dbReference type="Rhea" id="RHEA:18617"/>
        <dbReference type="ChEBI" id="CHEBI:16452"/>
        <dbReference type="ChEBI" id="CHEBI:16526"/>
        <dbReference type="ChEBI" id="CHEBI:30616"/>
        <dbReference type="ChEBI" id="CHEBI:58702"/>
        <dbReference type="ChEBI" id="CHEBI:456216"/>
        <dbReference type="EC" id="4.1.1.49"/>
    </reaction>
</comment>
<dbReference type="HAMAP" id="MF_00453">
    <property type="entry name" value="PEPCK_ATP"/>
    <property type="match status" value="1"/>
</dbReference>
<evidence type="ECO:0000256" key="7">
    <source>
        <dbReference type="ARBA" id="ARBA00022840"/>
    </source>
</evidence>
<sequence length="526" mass="57953">MQVIERPLLGHVGLGGAMRSWHNLAPAELYEHATARGEANIVSSGALSADTGQHTGRSPKDKFFVEEPSSQDKIWWHTGNRPISAEHFDQLFELMAEYIRANEVYVRDLFACADPRYRLKVRVVTQYAWHSLFVNNLFIRPSPEELEGFEPDFTVMALPQVRADPSLHGTRSETFILVNFARRTVLIGGTRYAGEMKKSIFTALNYLMPEAGALPMHCSANVGEAGNVALFFGLSGTGKTTLSSDPTRKLIGDDEHGWSDEGVFNFEGGCYAKTIRISKDAEPEIYAATNSFGTVLENVAFDPDTRVPDYDDGSKTENTRSAYPVELIPNADLSGRAAHPSNVVFLSADAFGVLPPVARLNDEQVRYFFLSGYTAKVAGTERGVTEPEPTFSSCFAGPFLVLSPETYAQMLVERLHKHDAQVWMLNTGWVGGAYGVGKRISIAHTRAIVRAVVEGRLRDVETRTDPVFGLAVPVAVPNVPSEVLNPRSAWPDAHAYDQQAQRLREMFEANLARLAEAGAVEPTEED</sequence>
<feature type="binding site" evidence="10">
    <location>
        <begin position="233"/>
        <end position="241"/>
    </location>
    <ligand>
        <name>ATP</name>
        <dbReference type="ChEBI" id="CHEBI:30616"/>
    </ligand>
</feature>
<evidence type="ECO:0000256" key="4">
    <source>
        <dbReference type="ARBA" id="ARBA00022432"/>
    </source>
</evidence>
<feature type="binding site" evidence="10">
    <location>
        <begin position="439"/>
        <end position="440"/>
    </location>
    <ligand>
        <name>ATP</name>
        <dbReference type="ChEBI" id="CHEBI:30616"/>
    </ligand>
</feature>
<feature type="binding site" evidence="10">
    <location>
        <position position="198"/>
    </location>
    <ligand>
        <name>Mn(2+)</name>
        <dbReference type="ChEBI" id="CHEBI:29035"/>
    </ligand>
</feature>
<dbReference type="InterPro" id="IPR008210">
    <property type="entry name" value="PEP_carboxykinase_N"/>
</dbReference>
<dbReference type="Gene3D" id="2.170.8.10">
    <property type="entry name" value="Phosphoenolpyruvate Carboxykinase, domain 2"/>
    <property type="match status" value="1"/>
</dbReference>
<protein>
    <recommendedName>
        <fullName evidence="3 10">Phosphoenolpyruvate carboxykinase (ATP)</fullName>
        <shortName evidence="10">PCK</shortName>
        <shortName evidence="10">PEP carboxykinase</shortName>
        <shortName evidence="10">PEPCK</shortName>
        <ecNumber evidence="3 10">4.1.1.49</ecNumber>
    </recommendedName>
</protein>
<keyword evidence="5 10" id="KW-0547">Nucleotide-binding</keyword>
<gene>
    <name evidence="10 11" type="primary">pckA</name>
    <name evidence="11" type="ORF">JF888_04970</name>
</gene>
<dbReference type="EMBL" id="JAEKNQ010000020">
    <property type="protein sequence ID" value="MBJ7602533.1"/>
    <property type="molecule type" value="Genomic_DNA"/>
</dbReference>
<dbReference type="InterPro" id="IPR015994">
    <property type="entry name" value="PEPCK_ATP_CS"/>
</dbReference>
<keyword evidence="4 10" id="KW-0312">Gluconeogenesis</keyword>
<dbReference type="NCBIfam" id="NF006820">
    <property type="entry name" value="PRK09344.1-2"/>
    <property type="match status" value="1"/>
</dbReference>
<feature type="binding site" evidence="10">
    <location>
        <position position="282"/>
    </location>
    <ligand>
        <name>ATP</name>
        <dbReference type="ChEBI" id="CHEBI:30616"/>
    </ligand>
</feature>
<keyword evidence="7 10" id="KW-0067">ATP-binding</keyword>
<name>A0A934KGN5_9BACT</name>
<evidence type="ECO:0000313" key="11">
    <source>
        <dbReference type="EMBL" id="MBJ7602533.1"/>
    </source>
</evidence>
<reference evidence="11 12" key="1">
    <citation type="submission" date="2020-10" db="EMBL/GenBank/DDBJ databases">
        <title>Ca. Dormibacterota MAGs.</title>
        <authorList>
            <person name="Montgomery K."/>
        </authorList>
    </citation>
    <scope>NUCLEOTIDE SEQUENCE [LARGE SCALE GENOMIC DNA]</scope>
    <source>
        <strain evidence="11">SC8811_S16_3</strain>
    </source>
</reference>
<evidence type="ECO:0000313" key="12">
    <source>
        <dbReference type="Proteomes" id="UP000620075"/>
    </source>
</evidence>
<evidence type="ECO:0000256" key="6">
    <source>
        <dbReference type="ARBA" id="ARBA00022793"/>
    </source>
</evidence>
<dbReference type="Proteomes" id="UP000620075">
    <property type="component" value="Unassembled WGS sequence"/>
</dbReference>
<comment type="function">
    <text evidence="10">Involved in the gluconeogenesis. Catalyzes the conversion of oxaloacetate (OAA) to phosphoenolpyruvate (PEP) through direct phosphoryl transfer between the nucleoside triphosphate and OAA.</text>
</comment>
<dbReference type="EC" id="4.1.1.49" evidence="3 10"/>
<evidence type="ECO:0000256" key="10">
    <source>
        <dbReference type="HAMAP-Rule" id="MF_00453"/>
    </source>
</evidence>
<dbReference type="NCBIfam" id="TIGR00224">
    <property type="entry name" value="pckA"/>
    <property type="match status" value="1"/>
</dbReference>
<comment type="subcellular location">
    <subcellularLocation>
        <location evidence="10">Cytoplasm</location>
    </subcellularLocation>
</comment>
<keyword evidence="8 10" id="KW-0456">Lyase</keyword>
<dbReference type="AlphaFoldDB" id="A0A934KGN5"/>
<comment type="similarity">
    <text evidence="2 10">Belongs to the phosphoenolpyruvate carboxykinase (ATP) family.</text>
</comment>